<feature type="transmembrane region" description="Helical" evidence="1">
    <location>
        <begin position="33"/>
        <end position="49"/>
    </location>
</feature>
<feature type="transmembrane region" description="Helical" evidence="1">
    <location>
        <begin position="90"/>
        <end position="107"/>
    </location>
</feature>
<proteinExistence type="predicted"/>
<name>A0A090KV38_9BACI</name>
<sequence length="113" mass="13111">MKRRLFEIISIILITIILILDFIPNLFFDFNGWLYWLMLIILGVFVTISSSSNSHNELSQIIFSGYLIILLVLLTIIFGKSKNGLSTSQGGFWIILALFIIQIFSYYKKKNNR</sequence>
<dbReference type="RefSeq" id="WP_034772235.1">
    <property type="nucleotide sequence ID" value="NZ_CCRF01000079.1"/>
</dbReference>
<dbReference type="AlphaFoldDB" id="A0A090KV38"/>
<evidence type="ECO:0000256" key="1">
    <source>
        <dbReference type="SAM" id="Phobius"/>
    </source>
</evidence>
<protein>
    <submittedName>
        <fullName evidence="2">Uncharacterized protein</fullName>
    </submittedName>
</protein>
<reference evidence="2 3" key="1">
    <citation type="submission" date="2014-07" db="EMBL/GenBank/DDBJ databases">
        <authorList>
            <person name="Wibberg Daniel"/>
        </authorList>
    </citation>
    <scope>NUCLEOTIDE SEQUENCE [LARGE SCALE GENOMIC DNA]</scope>
</reference>
<keyword evidence="1" id="KW-0472">Membrane</keyword>
<gene>
    <name evidence="2" type="ORF">BT1A1_2806</name>
</gene>
<keyword evidence="3" id="KW-1185">Reference proteome</keyword>
<keyword evidence="1" id="KW-0812">Transmembrane</keyword>
<evidence type="ECO:0000313" key="3">
    <source>
        <dbReference type="Proteomes" id="UP000040576"/>
    </source>
</evidence>
<dbReference type="EMBL" id="CCRF01000079">
    <property type="protein sequence ID" value="CEE02599.1"/>
    <property type="molecule type" value="Genomic_DNA"/>
</dbReference>
<feature type="transmembrane region" description="Helical" evidence="1">
    <location>
        <begin position="5"/>
        <end position="27"/>
    </location>
</feature>
<accession>A0A090KV38</accession>
<organism evidence="2 3">
    <name type="scientific">Caldibacillus thermoamylovorans</name>
    <dbReference type="NCBI Taxonomy" id="35841"/>
    <lineage>
        <taxon>Bacteria</taxon>
        <taxon>Bacillati</taxon>
        <taxon>Bacillota</taxon>
        <taxon>Bacilli</taxon>
        <taxon>Bacillales</taxon>
        <taxon>Bacillaceae</taxon>
        <taxon>Caldibacillus</taxon>
    </lineage>
</organism>
<feature type="transmembrane region" description="Helical" evidence="1">
    <location>
        <begin position="61"/>
        <end position="78"/>
    </location>
</feature>
<evidence type="ECO:0000313" key="2">
    <source>
        <dbReference type="EMBL" id="CEE02599.1"/>
    </source>
</evidence>
<dbReference type="Proteomes" id="UP000040576">
    <property type="component" value="Unassembled WGS sequence"/>
</dbReference>
<keyword evidence="1" id="KW-1133">Transmembrane helix</keyword>